<feature type="region of interest" description="Disordered" evidence="1">
    <location>
        <begin position="1"/>
        <end position="22"/>
    </location>
</feature>
<reference evidence="2 3" key="1">
    <citation type="journal article" date="2019" name="Commun. Biol.">
        <title>The bagworm genome reveals a unique fibroin gene that provides high tensile strength.</title>
        <authorList>
            <person name="Kono N."/>
            <person name="Nakamura H."/>
            <person name="Ohtoshi R."/>
            <person name="Tomita M."/>
            <person name="Numata K."/>
            <person name="Arakawa K."/>
        </authorList>
    </citation>
    <scope>NUCLEOTIDE SEQUENCE [LARGE SCALE GENOMIC DNA]</scope>
</reference>
<dbReference type="AlphaFoldDB" id="A0A4C1YHI6"/>
<name>A0A4C1YHI6_EUMVA</name>
<dbReference type="EMBL" id="BGZK01001210">
    <property type="protein sequence ID" value="GBP74510.1"/>
    <property type="molecule type" value="Genomic_DNA"/>
</dbReference>
<evidence type="ECO:0000256" key="1">
    <source>
        <dbReference type="SAM" id="MobiDB-lite"/>
    </source>
</evidence>
<keyword evidence="3" id="KW-1185">Reference proteome</keyword>
<evidence type="ECO:0000313" key="3">
    <source>
        <dbReference type="Proteomes" id="UP000299102"/>
    </source>
</evidence>
<dbReference type="Proteomes" id="UP000299102">
    <property type="component" value="Unassembled WGS sequence"/>
</dbReference>
<accession>A0A4C1YHI6</accession>
<protein>
    <submittedName>
        <fullName evidence="2">Uncharacterized protein</fullName>
    </submittedName>
</protein>
<gene>
    <name evidence="2" type="ORF">EVAR_61997_1</name>
</gene>
<evidence type="ECO:0000313" key="2">
    <source>
        <dbReference type="EMBL" id="GBP74510.1"/>
    </source>
</evidence>
<proteinExistence type="predicted"/>
<sequence length="102" mass="11087">MRNNLVRCPAGARGGPRSSRRRSSLISSDFLRVIASVFVISGRCPNAPAAVALGVFSRFDRLDVRARFTLLSLIGPVSPRPGPFLKRPRAVGPRLRRAYGNG</sequence>
<comment type="caution">
    <text evidence="2">The sequence shown here is derived from an EMBL/GenBank/DDBJ whole genome shotgun (WGS) entry which is preliminary data.</text>
</comment>
<organism evidence="2 3">
    <name type="scientific">Eumeta variegata</name>
    <name type="common">Bagworm moth</name>
    <name type="synonym">Eumeta japonica</name>
    <dbReference type="NCBI Taxonomy" id="151549"/>
    <lineage>
        <taxon>Eukaryota</taxon>
        <taxon>Metazoa</taxon>
        <taxon>Ecdysozoa</taxon>
        <taxon>Arthropoda</taxon>
        <taxon>Hexapoda</taxon>
        <taxon>Insecta</taxon>
        <taxon>Pterygota</taxon>
        <taxon>Neoptera</taxon>
        <taxon>Endopterygota</taxon>
        <taxon>Lepidoptera</taxon>
        <taxon>Glossata</taxon>
        <taxon>Ditrysia</taxon>
        <taxon>Tineoidea</taxon>
        <taxon>Psychidae</taxon>
        <taxon>Oiketicinae</taxon>
        <taxon>Eumeta</taxon>
    </lineage>
</organism>